<protein>
    <submittedName>
        <fullName evidence="1">Uncharacterized protein</fullName>
    </submittedName>
</protein>
<dbReference type="Proteomes" id="UP000824120">
    <property type="component" value="Chromosome 3"/>
</dbReference>
<evidence type="ECO:0000313" key="2">
    <source>
        <dbReference type="Proteomes" id="UP000824120"/>
    </source>
</evidence>
<proteinExistence type="predicted"/>
<dbReference type="EMBL" id="JACXVP010000003">
    <property type="protein sequence ID" value="KAG5616003.1"/>
    <property type="molecule type" value="Genomic_DNA"/>
</dbReference>
<organism evidence="1 2">
    <name type="scientific">Solanum commersonii</name>
    <name type="common">Commerson's wild potato</name>
    <name type="synonym">Commerson's nightshade</name>
    <dbReference type="NCBI Taxonomy" id="4109"/>
    <lineage>
        <taxon>Eukaryota</taxon>
        <taxon>Viridiplantae</taxon>
        <taxon>Streptophyta</taxon>
        <taxon>Embryophyta</taxon>
        <taxon>Tracheophyta</taxon>
        <taxon>Spermatophyta</taxon>
        <taxon>Magnoliopsida</taxon>
        <taxon>eudicotyledons</taxon>
        <taxon>Gunneridae</taxon>
        <taxon>Pentapetalae</taxon>
        <taxon>asterids</taxon>
        <taxon>lamiids</taxon>
        <taxon>Solanales</taxon>
        <taxon>Solanaceae</taxon>
        <taxon>Solanoideae</taxon>
        <taxon>Solaneae</taxon>
        <taxon>Solanum</taxon>
    </lineage>
</organism>
<keyword evidence="2" id="KW-1185">Reference proteome</keyword>
<sequence>MPTSAPSYVYLENLPEKLESSEKAILDNKCEKDAFISRQAQILLNVYASSLKLPVLVTAQKIHYNQRTKSRLSNPKITRL</sequence>
<reference evidence="1 2" key="1">
    <citation type="submission" date="2020-09" db="EMBL/GenBank/DDBJ databases">
        <title>De no assembly of potato wild relative species, Solanum commersonii.</title>
        <authorList>
            <person name="Cho K."/>
        </authorList>
    </citation>
    <scope>NUCLEOTIDE SEQUENCE [LARGE SCALE GENOMIC DNA]</scope>
    <source>
        <strain evidence="1">LZ3.2</strain>
        <tissue evidence="1">Leaf</tissue>
    </source>
</reference>
<name>A0A9J5ZV82_SOLCO</name>
<comment type="caution">
    <text evidence="1">The sequence shown here is derived from an EMBL/GenBank/DDBJ whole genome shotgun (WGS) entry which is preliminary data.</text>
</comment>
<gene>
    <name evidence="1" type="ORF">H5410_015827</name>
</gene>
<accession>A0A9J5ZV82</accession>
<evidence type="ECO:0000313" key="1">
    <source>
        <dbReference type="EMBL" id="KAG5616003.1"/>
    </source>
</evidence>
<dbReference type="AlphaFoldDB" id="A0A9J5ZV82"/>